<dbReference type="AlphaFoldDB" id="A0A2I1CU66"/>
<organism evidence="1 2">
    <name type="scientific">Aspergillus campestris (strain IBT 28561)</name>
    <dbReference type="NCBI Taxonomy" id="1392248"/>
    <lineage>
        <taxon>Eukaryota</taxon>
        <taxon>Fungi</taxon>
        <taxon>Dikarya</taxon>
        <taxon>Ascomycota</taxon>
        <taxon>Pezizomycotina</taxon>
        <taxon>Eurotiomycetes</taxon>
        <taxon>Eurotiomycetidae</taxon>
        <taxon>Eurotiales</taxon>
        <taxon>Aspergillaceae</taxon>
        <taxon>Aspergillus</taxon>
        <taxon>Aspergillus subgen. Circumdati</taxon>
    </lineage>
</organism>
<name>A0A2I1CU66_ASPC2</name>
<evidence type="ECO:0000313" key="1">
    <source>
        <dbReference type="EMBL" id="PKY01173.1"/>
    </source>
</evidence>
<comment type="caution">
    <text evidence="1">The sequence shown here is derived from an EMBL/GenBank/DDBJ whole genome shotgun (WGS) entry which is preliminary data.</text>
</comment>
<dbReference type="GeneID" id="36549568"/>
<proteinExistence type="predicted"/>
<evidence type="ECO:0000313" key="2">
    <source>
        <dbReference type="Proteomes" id="UP000234254"/>
    </source>
</evidence>
<dbReference type="RefSeq" id="XP_024689767.1">
    <property type="nucleotide sequence ID" value="XM_024842039.1"/>
</dbReference>
<accession>A0A2I1CU66</accession>
<dbReference type="EMBL" id="MSFM01000012">
    <property type="protein sequence ID" value="PKY01173.1"/>
    <property type="molecule type" value="Genomic_DNA"/>
</dbReference>
<sequence>MLPLKKRAGGRKIDRLQSTPNRKPELQVFRPSVASHVIVHMKLRMMASCTVLVCTVGAINVEKSKKPREYGRPTYIVNLQLLIHCPVQAEWYYRLFIQQSEA</sequence>
<keyword evidence="2" id="KW-1185">Reference proteome</keyword>
<protein>
    <submittedName>
        <fullName evidence="1">Uncharacterized protein</fullName>
    </submittedName>
</protein>
<gene>
    <name evidence="1" type="ORF">P168DRAFT_59687</name>
</gene>
<reference evidence="1" key="1">
    <citation type="submission" date="2016-12" db="EMBL/GenBank/DDBJ databases">
        <title>The genomes of Aspergillus section Nigri reveals drivers in fungal speciation.</title>
        <authorList>
            <consortium name="DOE Joint Genome Institute"/>
            <person name="Vesth T.C."/>
            <person name="Nybo J."/>
            <person name="Theobald S."/>
            <person name="Brandl J."/>
            <person name="Frisvad J.C."/>
            <person name="Nielsen K.F."/>
            <person name="Lyhne E.K."/>
            <person name="Kogle M.E."/>
            <person name="Kuo A."/>
            <person name="Riley R."/>
            <person name="Clum A."/>
            <person name="Nolan M."/>
            <person name="Lipzen A."/>
            <person name="Salamov A."/>
            <person name="Henrissat B."/>
            <person name="Wiebenga A."/>
            <person name="De vries R.P."/>
            <person name="Grigoriev I.V."/>
            <person name="Mortensen U.H."/>
            <person name="Andersen M.R."/>
            <person name="Baker S.E."/>
        </authorList>
    </citation>
    <scope>NUCLEOTIDE SEQUENCE</scope>
    <source>
        <strain evidence="1">IBT 28561</strain>
    </source>
</reference>
<dbReference type="Proteomes" id="UP000234254">
    <property type="component" value="Unassembled WGS sequence"/>
</dbReference>
<dbReference type="VEuPathDB" id="FungiDB:P168DRAFT_59687"/>